<comment type="caution">
    <text evidence="1">The sequence shown here is derived from an EMBL/GenBank/DDBJ whole genome shotgun (WGS) entry which is preliminary data.</text>
</comment>
<keyword evidence="2" id="KW-1185">Reference proteome</keyword>
<protein>
    <submittedName>
        <fullName evidence="1">Uncharacterized protein</fullName>
    </submittedName>
</protein>
<sequence length="105" mass="11810">MKLLTILLEAGLRQLAGWQKEAGLGWAGWDRLGWTKAALAYDSSPRKDKTRLKQRITEVILNFGWEKPLLDHRLQARDPEVQQSGQSPDKLEAIGVEGWAALGLF</sequence>
<dbReference type="EMBL" id="CALTRL010000450">
    <property type="protein sequence ID" value="CAH7668207.1"/>
    <property type="molecule type" value="Genomic_DNA"/>
</dbReference>
<organism evidence="1 2">
    <name type="scientific">Phakopsora pachyrhizi</name>
    <name type="common">Asian soybean rust disease fungus</name>
    <dbReference type="NCBI Taxonomy" id="170000"/>
    <lineage>
        <taxon>Eukaryota</taxon>
        <taxon>Fungi</taxon>
        <taxon>Dikarya</taxon>
        <taxon>Basidiomycota</taxon>
        <taxon>Pucciniomycotina</taxon>
        <taxon>Pucciniomycetes</taxon>
        <taxon>Pucciniales</taxon>
        <taxon>Phakopsoraceae</taxon>
        <taxon>Phakopsora</taxon>
    </lineage>
</organism>
<proteinExistence type="predicted"/>
<gene>
    <name evidence="1" type="ORF">PPACK8108_LOCUS2679</name>
</gene>
<reference evidence="1" key="1">
    <citation type="submission" date="2022-06" db="EMBL/GenBank/DDBJ databases">
        <authorList>
            <consortium name="SYNGENTA / RWTH Aachen University"/>
        </authorList>
    </citation>
    <scope>NUCLEOTIDE SEQUENCE</scope>
</reference>
<evidence type="ECO:0000313" key="1">
    <source>
        <dbReference type="EMBL" id="CAH7668207.1"/>
    </source>
</evidence>
<name>A0AAV0AKW0_PHAPC</name>
<accession>A0AAV0AKW0</accession>
<evidence type="ECO:0000313" key="2">
    <source>
        <dbReference type="Proteomes" id="UP001153365"/>
    </source>
</evidence>
<dbReference type="Proteomes" id="UP001153365">
    <property type="component" value="Unassembled WGS sequence"/>
</dbReference>
<dbReference type="AlphaFoldDB" id="A0AAV0AKW0"/>